<keyword evidence="3" id="KW-0813">Transport</keyword>
<evidence type="ECO:0000256" key="6">
    <source>
        <dbReference type="ARBA" id="ARBA00022692"/>
    </source>
</evidence>
<dbReference type="Proteomes" id="UP000246145">
    <property type="component" value="Unassembled WGS sequence"/>
</dbReference>
<organism evidence="15 16">
    <name type="scientific">Pusillimonas noertemannii</name>
    <dbReference type="NCBI Taxonomy" id="305977"/>
    <lineage>
        <taxon>Bacteria</taxon>
        <taxon>Pseudomonadati</taxon>
        <taxon>Pseudomonadota</taxon>
        <taxon>Betaproteobacteria</taxon>
        <taxon>Burkholderiales</taxon>
        <taxon>Alcaligenaceae</taxon>
        <taxon>Pusillimonas</taxon>
    </lineage>
</organism>
<evidence type="ECO:0000256" key="4">
    <source>
        <dbReference type="ARBA" id="ARBA00022475"/>
    </source>
</evidence>
<dbReference type="Pfam" id="PF01292">
    <property type="entry name" value="Ni_hydr_CYTB"/>
    <property type="match status" value="1"/>
</dbReference>
<dbReference type="GO" id="GO:0046872">
    <property type="term" value="F:metal ion binding"/>
    <property type="evidence" value="ECO:0007669"/>
    <property type="project" value="UniProtKB-KW"/>
</dbReference>
<reference evidence="15 16" key="1">
    <citation type="submission" date="2018-04" db="EMBL/GenBank/DDBJ databases">
        <title>Genomic Encyclopedia of Type Strains, Phase IV (KMG-IV): sequencing the most valuable type-strain genomes for metagenomic binning, comparative biology and taxonomic classification.</title>
        <authorList>
            <person name="Goeker M."/>
        </authorList>
    </citation>
    <scope>NUCLEOTIDE SEQUENCE [LARGE SCALE GENOMIC DNA]</scope>
    <source>
        <strain evidence="15 16">DSM 10065</strain>
    </source>
</reference>
<evidence type="ECO:0000313" key="16">
    <source>
        <dbReference type="Proteomes" id="UP000246145"/>
    </source>
</evidence>
<dbReference type="AlphaFoldDB" id="A0A2U1CHF2"/>
<keyword evidence="5" id="KW-0349">Heme</keyword>
<sequence>MQNTPQTRDSALRYGSITRTLHWLMAVVFVWQFTSAAAHLLAEDSPLDEFMWSTHKTSGFLLMVLIVLRVLWALANTGRRPPSVSALARLGHACLYLLMIAVPLVALIRQFGSGRAFSPFGIPLMPGFEGDKIEWMTDLRSNFHSLLGWLLLALIIGHIVAAFWHHLAGDKNVMRRIIGTPRH</sequence>
<comment type="subcellular location">
    <subcellularLocation>
        <location evidence="2">Cell membrane</location>
        <topology evidence="2">Multi-pass membrane protein</topology>
    </subcellularLocation>
</comment>
<evidence type="ECO:0000256" key="13">
    <source>
        <dbReference type="SAM" id="Phobius"/>
    </source>
</evidence>
<evidence type="ECO:0000256" key="1">
    <source>
        <dbReference type="ARBA" id="ARBA00001970"/>
    </source>
</evidence>
<evidence type="ECO:0000256" key="11">
    <source>
        <dbReference type="ARBA" id="ARBA00023136"/>
    </source>
</evidence>
<name>A0A2U1CHF2_9BURK</name>
<dbReference type="PANTHER" id="PTHR30529:SF1">
    <property type="entry name" value="CYTOCHROME B561 HOMOLOG 2"/>
    <property type="match status" value="1"/>
</dbReference>
<feature type="domain" description="Cytochrome b561 bacterial/Ni-hydrogenase" evidence="14">
    <location>
        <begin position="13"/>
        <end position="179"/>
    </location>
</feature>
<evidence type="ECO:0000256" key="3">
    <source>
        <dbReference type="ARBA" id="ARBA00022448"/>
    </source>
</evidence>
<feature type="transmembrane region" description="Helical" evidence="13">
    <location>
        <begin position="57"/>
        <end position="75"/>
    </location>
</feature>
<feature type="transmembrane region" description="Helical" evidence="13">
    <location>
        <begin position="87"/>
        <end position="108"/>
    </location>
</feature>
<keyword evidence="9 13" id="KW-1133">Transmembrane helix</keyword>
<comment type="caution">
    <text evidence="15">The sequence shown here is derived from an EMBL/GenBank/DDBJ whole genome shotgun (WGS) entry which is preliminary data.</text>
</comment>
<gene>
    <name evidence="15" type="ORF">C7440_3771</name>
</gene>
<dbReference type="InterPro" id="IPR052168">
    <property type="entry name" value="Cytochrome_b561_oxidase"/>
</dbReference>
<dbReference type="GO" id="GO:0022904">
    <property type="term" value="P:respiratory electron transport chain"/>
    <property type="evidence" value="ECO:0007669"/>
    <property type="project" value="InterPro"/>
</dbReference>
<feature type="transmembrane region" description="Helical" evidence="13">
    <location>
        <begin position="21"/>
        <end position="42"/>
    </location>
</feature>
<evidence type="ECO:0000256" key="12">
    <source>
        <dbReference type="ARBA" id="ARBA00037975"/>
    </source>
</evidence>
<keyword evidence="8" id="KW-0249">Electron transport</keyword>
<accession>A0A2U1CHF2</accession>
<dbReference type="InterPro" id="IPR016174">
    <property type="entry name" value="Di-haem_cyt_TM"/>
</dbReference>
<dbReference type="RefSeq" id="WP_116519529.1">
    <property type="nucleotide sequence ID" value="NZ_JACCEX010000006.1"/>
</dbReference>
<proteinExistence type="inferred from homology"/>
<keyword evidence="16" id="KW-1185">Reference proteome</keyword>
<evidence type="ECO:0000256" key="7">
    <source>
        <dbReference type="ARBA" id="ARBA00022723"/>
    </source>
</evidence>
<comment type="similarity">
    <text evidence="12">Belongs to the cytochrome b561 family.</text>
</comment>
<evidence type="ECO:0000256" key="10">
    <source>
        <dbReference type="ARBA" id="ARBA00023004"/>
    </source>
</evidence>
<dbReference type="GO" id="GO:0009055">
    <property type="term" value="F:electron transfer activity"/>
    <property type="evidence" value="ECO:0007669"/>
    <property type="project" value="InterPro"/>
</dbReference>
<protein>
    <submittedName>
        <fullName evidence="15">Cytochrome b561</fullName>
    </submittedName>
</protein>
<dbReference type="Gene3D" id="1.20.950.20">
    <property type="entry name" value="Transmembrane di-heme cytochromes, Chain C"/>
    <property type="match status" value="1"/>
</dbReference>
<dbReference type="STRING" id="1231391.GCA_000308195_03111"/>
<dbReference type="SUPFAM" id="SSF81342">
    <property type="entry name" value="Transmembrane di-heme cytochromes"/>
    <property type="match status" value="1"/>
</dbReference>
<dbReference type="InterPro" id="IPR011577">
    <property type="entry name" value="Cyt_b561_bac/Ni-Hgenase"/>
</dbReference>
<dbReference type="GO" id="GO:0020037">
    <property type="term" value="F:heme binding"/>
    <property type="evidence" value="ECO:0007669"/>
    <property type="project" value="TreeGrafter"/>
</dbReference>
<evidence type="ECO:0000313" key="15">
    <source>
        <dbReference type="EMBL" id="PVY60335.1"/>
    </source>
</evidence>
<evidence type="ECO:0000256" key="8">
    <source>
        <dbReference type="ARBA" id="ARBA00022982"/>
    </source>
</evidence>
<dbReference type="EMBL" id="QEKO01000010">
    <property type="protein sequence ID" value="PVY60335.1"/>
    <property type="molecule type" value="Genomic_DNA"/>
</dbReference>
<dbReference type="PANTHER" id="PTHR30529">
    <property type="entry name" value="CYTOCHROME B561"/>
    <property type="match status" value="1"/>
</dbReference>
<evidence type="ECO:0000256" key="2">
    <source>
        <dbReference type="ARBA" id="ARBA00004651"/>
    </source>
</evidence>
<dbReference type="GO" id="GO:0005886">
    <property type="term" value="C:plasma membrane"/>
    <property type="evidence" value="ECO:0007669"/>
    <property type="project" value="UniProtKB-SubCell"/>
</dbReference>
<keyword evidence="6 13" id="KW-0812">Transmembrane</keyword>
<evidence type="ECO:0000259" key="14">
    <source>
        <dbReference type="Pfam" id="PF01292"/>
    </source>
</evidence>
<keyword evidence="7" id="KW-0479">Metal-binding</keyword>
<keyword evidence="4" id="KW-1003">Cell membrane</keyword>
<feature type="transmembrane region" description="Helical" evidence="13">
    <location>
        <begin position="146"/>
        <end position="167"/>
    </location>
</feature>
<evidence type="ECO:0000256" key="5">
    <source>
        <dbReference type="ARBA" id="ARBA00022617"/>
    </source>
</evidence>
<keyword evidence="10" id="KW-0408">Iron</keyword>
<comment type="cofactor">
    <cofactor evidence="1">
        <name>heme b</name>
        <dbReference type="ChEBI" id="CHEBI:60344"/>
    </cofactor>
</comment>
<dbReference type="OrthoDB" id="8536275at2"/>
<keyword evidence="11 13" id="KW-0472">Membrane</keyword>
<evidence type="ECO:0000256" key="9">
    <source>
        <dbReference type="ARBA" id="ARBA00022989"/>
    </source>
</evidence>